<sequence length="47" mass="5240">PGDLAVQVIKIRTVGGKGIRLTTVLRIIKDLITLWTKEPEGLRVERS</sequence>
<evidence type="ECO:0000313" key="1">
    <source>
        <dbReference type="EMBL" id="MCI91331.1"/>
    </source>
</evidence>
<protein>
    <submittedName>
        <fullName evidence="1">Uncharacterized protein</fullName>
    </submittedName>
</protein>
<keyword evidence="2" id="KW-1185">Reference proteome</keyword>
<proteinExistence type="predicted"/>
<dbReference type="EMBL" id="LXQA011269153">
    <property type="protein sequence ID" value="MCI91331.1"/>
    <property type="molecule type" value="Genomic_DNA"/>
</dbReference>
<feature type="non-terminal residue" evidence="1">
    <location>
        <position position="1"/>
    </location>
</feature>
<reference evidence="1 2" key="1">
    <citation type="journal article" date="2018" name="Front. Plant Sci.">
        <title>Red Clover (Trifolium pratense) and Zigzag Clover (T. medium) - A Picture of Genomic Similarities and Differences.</title>
        <authorList>
            <person name="Dluhosova J."/>
            <person name="Istvanek J."/>
            <person name="Nedelnik J."/>
            <person name="Repkova J."/>
        </authorList>
    </citation>
    <scope>NUCLEOTIDE SEQUENCE [LARGE SCALE GENOMIC DNA]</scope>
    <source>
        <strain evidence="2">cv. 10/8</strain>
        <tissue evidence="1">Leaf</tissue>
    </source>
</reference>
<dbReference type="Proteomes" id="UP000265520">
    <property type="component" value="Unassembled WGS sequence"/>
</dbReference>
<accession>A0A392VWH6</accession>
<name>A0A392VWH6_9FABA</name>
<organism evidence="1 2">
    <name type="scientific">Trifolium medium</name>
    <dbReference type="NCBI Taxonomy" id="97028"/>
    <lineage>
        <taxon>Eukaryota</taxon>
        <taxon>Viridiplantae</taxon>
        <taxon>Streptophyta</taxon>
        <taxon>Embryophyta</taxon>
        <taxon>Tracheophyta</taxon>
        <taxon>Spermatophyta</taxon>
        <taxon>Magnoliopsida</taxon>
        <taxon>eudicotyledons</taxon>
        <taxon>Gunneridae</taxon>
        <taxon>Pentapetalae</taxon>
        <taxon>rosids</taxon>
        <taxon>fabids</taxon>
        <taxon>Fabales</taxon>
        <taxon>Fabaceae</taxon>
        <taxon>Papilionoideae</taxon>
        <taxon>50 kb inversion clade</taxon>
        <taxon>NPAAA clade</taxon>
        <taxon>Hologalegina</taxon>
        <taxon>IRL clade</taxon>
        <taxon>Trifolieae</taxon>
        <taxon>Trifolium</taxon>
    </lineage>
</organism>
<comment type="caution">
    <text evidence="1">The sequence shown here is derived from an EMBL/GenBank/DDBJ whole genome shotgun (WGS) entry which is preliminary data.</text>
</comment>
<evidence type="ECO:0000313" key="2">
    <source>
        <dbReference type="Proteomes" id="UP000265520"/>
    </source>
</evidence>
<dbReference type="AlphaFoldDB" id="A0A392VWH6"/>